<dbReference type="Proteomes" id="UP000001072">
    <property type="component" value="Unassembled WGS sequence"/>
</dbReference>
<feature type="region of interest" description="Disordered" evidence="1">
    <location>
        <begin position="222"/>
        <end position="278"/>
    </location>
</feature>
<reference evidence="3" key="1">
    <citation type="journal article" date="2011" name="Proc. Natl. Acad. Sci. U.S.A.">
        <title>Obligate biotrophy features unraveled by the genomic analysis of rust fungi.</title>
        <authorList>
            <person name="Duplessis S."/>
            <person name="Cuomo C.A."/>
            <person name="Lin Y.-C."/>
            <person name="Aerts A."/>
            <person name="Tisserant E."/>
            <person name="Veneault-Fourrey C."/>
            <person name="Joly D.L."/>
            <person name="Hacquard S."/>
            <person name="Amselem J."/>
            <person name="Cantarel B.L."/>
            <person name="Chiu R."/>
            <person name="Coutinho P.M."/>
            <person name="Feau N."/>
            <person name="Field M."/>
            <person name="Frey P."/>
            <person name="Gelhaye E."/>
            <person name="Goldberg J."/>
            <person name="Grabherr M.G."/>
            <person name="Kodira C.D."/>
            <person name="Kohler A."/>
            <person name="Kuees U."/>
            <person name="Lindquist E.A."/>
            <person name="Lucas S.M."/>
            <person name="Mago R."/>
            <person name="Mauceli E."/>
            <person name="Morin E."/>
            <person name="Murat C."/>
            <person name="Pangilinan J.L."/>
            <person name="Park R."/>
            <person name="Pearson M."/>
            <person name="Quesneville H."/>
            <person name="Rouhier N."/>
            <person name="Sakthikumar S."/>
            <person name="Salamov A.A."/>
            <person name="Schmutz J."/>
            <person name="Selles B."/>
            <person name="Shapiro H."/>
            <person name="Tanguay P."/>
            <person name="Tuskan G.A."/>
            <person name="Henrissat B."/>
            <person name="Van de Peer Y."/>
            <person name="Rouze P."/>
            <person name="Ellis J.G."/>
            <person name="Dodds P.N."/>
            <person name="Schein J.E."/>
            <person name="Zhong S."/>
            <person name="Hamelin R.C."/>
            <person name="Grigoriev I.V."/>
            <person name="Szabo L.J."/>
            <person name="Martin F."/>
        </authorList>
    </citation>
    <scope>NUCLEOTIDE SEQUENCE [LARGE SCALE GENOMIC DNA]</scope>
    <source>
        <strain evidence="3">98AG31 / pathotype 3-4-7</strain>
    </source>
</reference>
<dbReference type="AlphaFoldDB" id="F4SDM5"/>
<sequence>MTTNSISSTKAKARTLNVSGPMDVYEVLSTTSNSTYPLRDAHASIVCKGLNGNNGYKYQVKLSAYANEASLLQTDGVYVMKSRMIAPNVEDNVPTLYYEADHAMLVNTSKDVKGSLADNTAVSGLALIVDRYTIQEDSYDKPTVVAVAEHCDYDNAAKEMVTFKVAYYIRPVRNLLAMQTLFQVNREAVITGYLIDYDTDNNRFVCDVTGINLTVVREAGRSSTTTVKTKDTGQTPSGRARGKFFKKGKIDSQSNKHTIATEGVDEANSVKGSKRPKK</sequence>
<organism evidence="3">
    <name type="scientific">Melampsora larici-populina (strain 98AG31 / pathotype 3-4-7)</name>
    <name type="common">Poplar leaf rust fungus</name>
    <dbReference type="NCBI Taxonomy" id="747676"/>
    <lineage>
        <taxon>Eukaryota</taxon>
        <taxon>Fungi</taxon>
        <taxon>Dikarya</taxon>
        <taxon>Basidiomycota</taxon>
        <taxon>Pucciniomycotina</taxon>
        <taxon>Pucciniomycetes</taxon>
        <taxon>Pucciniales</taxon>
        <taxon>Melampsoraceae</taxon>
        <taxon>Melampsora</taxon>
    </lineage>
</organism>
<proteinExistence type="predicted"/>
<dbReference type="KEGG" id="mlr:MELLADRAFT_70116"/>
<accession>F4SDM5</accession>
<evidence type="ECO:0000313" key="3">
    <source>
        <dbReference type="Proteomes" id="UP000001072"/>
    </source>
</evidence>
<dbReference type="RefSeq" id="XP_007419475.1">
    <property type="nucleotide sequence ID" value="XM_007419413.1"/>
</dbReference>
<dbReference type="HOGENOM" id="CLU_1180450_0_0_1"/>
<dbReference type="InParanoid" id="F4SDM5"/>
<dbReference type="VEuPathDB" id="FungiDB:MELLADRAFT_70116"/>
<dbReference type="EMBL" id="GL883270">
    <property type="protein sequence ID" value="EGF97250.1"/>
    <property type="molecule type" value="Genomic_DNA"/>
</dbReference>
<name>F4SDM5_MELLP</name>
<dbReference type="OrthoDB" id="3366231at2759"/>
<protein>
    <submittedName>
        <fullName evidence="2">Uncharacterized protein</fullName>
    </submittedName>
</protein>
<feature type="compositionally biased region" description="Low complexity" evidence="1">
    <location>
        <begin position="224"/>
        <end position="235"/>
    </location>
</feature>
<dbReference type="GeneID" id="18931428"/>
<keyword evidence="3" id="KW-1185">Reference proteome</keyword>
<evidence type="ECO:0000313" key="2">
    <source>
        <dbReference type="EMBL" id="EGF97250.1"/>
    </source>
</evidence>
<gene>
    <name evidence="2" type="ORF">MELLADRAFT_70116</name>
</gene>
<evidence type="ECO:0000256" key="1">
    <source>
        <dbReference type="SAM" id="MobiDB-lite"/>
    </source>
</evidence>